<keyword evidence="2" id="KW-1185">Reference proteome</keyword>
<gene>
    <name evidence="1" type="ORF">AVEN_20992_1</name>
</gene>
<accession>A0A4Y2D632</accession>
<evidence type="ECO:0000313" key="1">
    <source>
        <dbReference type="EMBL" id="GBM12180.1"/>
    </source>
</evidence>
<sequence>MMCCNPLPEPIPYMLFQVQIWKESLPFHTGDIFFFKIFVHDGWTVRTDFFIHKDQLCTRCTSKQTNVLLQDYILINMGYHGSALDMKNCLRTQNNAIPNQKSSATIMMMFNVILLCKGSLVLST</sequence>
<comment type="caution">
    <text evidence="1">The sequence shown here is derived from an EMBL/GenBank/DDBJ whole genome shotgun (WGS) entry which is preliminary data.</text>
</comment>
<dbReference type="EMBL" id="BGPR01000310">
    <property type="protein sequence ID" value="GBM12180.1"/>
    <property type="molecule type" value="Genomic_DNA"/>
</dbReference>
<reference evidence="1 2" key="1">
    <citation type="journal article" date="2019" name="Sci. Rep.">
        <title>Orb-weaving spider Araneus ventricosus genome elucidates the spidroin gene catalogue.</title>
        <authorList>
            <person name="Kono N."/>
            <person name="Nakamura H."/>
            <person name="Ohtoshi R."/>
            <person name="Moran D.A.P."/>
            <person name="Shinohara A."/>
            <person name="Yoshida Y."/>
            <person name="Fujiwara M."/>
            <person name="Mori M."/>
            <person name="Tomita M."/>
            <person name="Arakawa K."/>
        </authorList>
    </citation>
    <scope>NUCLEOTIDE SEQUENCE [LARGE SCALE GENOMIC DNA]</scope>
</reference>
<evidence type="ECO:0000313" key="2">
    <source>
        <dbReference type="Proteomes" id="UP000499080"/>
    </source>
</evidence>
<organism evidence="1 2">
    <name type="scientific">Araneus ventricosus</name>
    <name type="common">Orbweaver spider</name>
    <name type="synonym">Epeira ventricosa</name>
    <dbReference type="NCBI Taxonomy" id="182803"/>
    <lineage>
        <taxon>Eukaryota</taxon>
        <taxon>Metazoa</taxon>
        <taxon>Ecdysozoa</taxon>
        <taxon>Arthropoda</taxon>
        <taxon>Chelicerata</taxon>
        <taxon>Arachnida</taxon>
        <taxon>Araneae</taxon>
        <taxon>Araneomorphae</taxon>
        <taxon>Entelegynae</taxon>
        <taxon>Araneoidea</taxon>
        <taxon>Araneidae</taxon>
        <taxon>Araneus</taxon>
    </lineage>
</organism>
<name>A0A4Y2D632_ARAVE</name>
<proteinExistence type="predicted"/>
<dbReference type="Proteomes" id="UP000499080">
    <property type="component" value="Unassembled WGS sequence"/>
</dbReference>
<protein>
    <submittedName>
        <fullName evidence="1">Uncharacterized protein</fullName>
    </submittedName>
</protein>
<dbReference type="AlphaFoldDB" id="A0A4Y2D632"/>